<sequence>HITVPNDDDIAYIRISARLYSDGKLKFEKGNVATPYSQAPEDLGWSSTALVPTQQQRYLWKFEYIYYSDGSVEGTQPVNLSIAGADADTTGVTATISEIDSKANSLRADLTNVSNSLSNAASQLQAQAAAQADLTSRVSTVEETANGTKTTVTELAKTVDDNTDDITSITQRTSAVETDLSGTKATLSQVQTTANTTTANLASYQASNDQAVASLQSSLQTTDGNVSNLQTQVAAVPGQITSAVSAVEGKIPTEIGGRNLYALSNNNPIMLNHVSDFVQNVSIGEISFKVAGRDPYFGTIAYKNEAVGTLRGIKIPVKAGQNIAVWLTNELFVKNFVSYFGEDDKAVKDFKNYQTNKFVIPADELEGVSYVTFRFGLVQETQEVGSAHSTKIKVEYGNVYTDWSPAPEDTASQISSLSSQIQQTADGMTLLATKTELNTAKTELQSGITTATNKANSAQAKADSNAQTISTHTTQISALNTGLQAKVSQSDFDSLSGRVTSAESNLTATANQLSSQISSVNERIPTNAVGTNLYIESKSSAGFITVYSENLGNPSAANERTSDFIPVS</sequence>
<accession>A0A239RG92</accession>
<dbReference type="Proteomes" id="UP000214649">
    <property type="component" value="Unassembled WGS sequence"/>
</dbReference>
<gene>
    <name evidence="1" type="ORF">SAMN05216470_2057</name>
</gene>
<proteinExistence type="predicted"/>
<evidence type="ECO:0000313" key="1">
    <source>
        <dbReference type="EMBL" id="SNU09849.1"/>
    </source>
</evidence>
<organism evidence="1 2">
    <name type="scientific">Streptococcus equinus</name>
    <name type="common">Streptococcus bovis</name>
    <dbReference type="NCBI Taxonomy" id="1335"/>
    <lineage>
        <taxon>Bacteria</taxon>
        <taxon>Bacillati</taxon>
        <taxon>Bacillota</taxon>
        <taxon>Bacilli</taxon>
        <taxon>Lactobacillales</taxon>
        <taxon>Streptococcaceae</taxon>
        <taxon>Streptococcus</taxon>
    </lineage>
</organism>
<protein>
    <submittedName>
        <fullName evidence="1">Uncharacterized protein</fullName>
    </submittedName>
</protein>
<dbReference type="EMBL" id="FZRA01000015">
    <property type="protein sequence ID" value="SNU09849.1"/>
    <property type="molecule type" value="Genomic_DNA"/>
</dbReference>
<name>A0A239RG92_STREI</name>
<feature type="non-terminal residue" evidence="1">
    <location>
        <position position="568"/>
    </location>
</feature>
<feature type="non-terminal residue" evidence="1">
    <location>
        <position position="1"/>
    </location>
</feature>
<dbReference type="AlphaFoldDB" id="A0A239RG92"/>
<reference evidence="1 2" key="1">
    <citation type="submission" date="2017-07" db="EMBL/GenBank/DDBJ databases">
        <authorList>
            <person name="Sun Z.S."/>
            <person name="Albrecht U."/>
            <person name="Echele G."/>
            <person name="Lee C.C."/>
        </authorList>
    </citation>
    <scope>NUCLEOTIDE SEQUENCE [LARGE SCALE GENOMIC DNA]</scope>
    <source>
        <strain evidence="1 2">AR3</strain>
    </source>
</reference>
<dbReference type="SUPFAM" id="SSF57997">
    <property type="entry name" value="Tropomyosin"/>
    <property type="match status" value="1"/>
</dbReference>
<evidence type="ECO:0000313" key="2">
    <source>
        <dbReference type="Proteomes" id="UP000214649"/>
    </source>
</evidence>
<dbReference type="Gene3D" id="1.10.287.1490">
    <property type="match status" value="1"/>
</dbReference>